<protein>
    <submittedName>
        <fullName evidence="1">Uncharacterized protein</fullName>
    </submittedName>
</protein>
<sequence>MLMTPNPSLLHVPASTGYLNALHPDGMTSAIMLPSSSNLSHGAVERQQGGRALLSFEISGLPGHVACFKARFGGPIETCARSKGHG</sequence>
<gene>
    <name evidence="1" type="ORF">RSOLAG22IIIB_09353</name>
</gene>
<evidence type="ECO:0000313" key="2">
    <source>
        <dbReference type="Proteomes" id="UP000044841"/>
    </source>
</evidence>
<accession>A0A0K6FXY3</accession>
<dbReference type="AlphaFoldDB" id="A0A0K6FXY3"/>
<keyword evidence="2" id="KW-1185">Reference proteome</keyword>
<name>A0A0K6FXY3_9AGAM</name>
<dbReference type="Proteomes" id="UP000044841">
    <property type="component" value="Unassembled WGS sequence"/>
</dbReference>
<dbReference type="EMBL" id="CYGV01001218">
    <property type="protein sequence ID" value="CUA71135.1"/>
    <property type="molecule type" value="Genomic_DNA"/>
</dbReference>
<evidence type="ECO:0000313" key="1">
    <source>
        <dbReference type="EMBL" id="CUA71135.1"/>
    </source>
</evidence>
<reference evidence="1 2" key="1">
    <citation type="submission" date="2015-07" db="EMBL/GenBank/DDBJ databases">
        <authorList>
            <person name="Noorani M."/>
        </authorList>
    </citation>
    <scope>NUCLEOTIDE SEQUENCE [LARGE SCALE GENOMIC DNA]</scope>
    <source>
        <strain evidence="1">BBA 69670</strain>
    </source>
</reference>
<proteinExistence type="predicted"/>
<organism evidence="1 2">
    <name type="scientific">Rhizoctonia solani</name>
    <dbReference type="NCBI Taxonomy" id="456999"/>
    <lineage>
        <taxon>Eukaryota</taxon>
        <taxon>Fungi</taxon>
        <taxon>Dikarya</taxon>
        <taxon>Basidiomycota</taxon>
        <taxon>Agaricomycotina</taxon>
        <taxon>Agaricomycetes</taxon>
        <taxon>Cantharellales</taxon>
        <taxon>Ceratobasidiaceae</taxon>
        <taxon>Rhizoctonia</taxon>
    </lineage>
</organism>